<accession>A0A5U9I470</accession>
<protein>
    <submittedName>
        <fullName evidence="2">Uncharacterized protein</fullName>
    </submittedName>
</protein>
<name>A0A5U9I470_SALET</name>
<dbReference type="EMBL" id="AAGUVH010000025">
    <property type="protein sequence ID" value="EBS2301355.1"/>
    <property type="molecule type" value="Genomic_DNA"/>
</dbReference>
<sequence length="181" mass="20216">MIIQNQYNPIAPKTTATHDQLLNSYEQQSAAIRGELQEANPLPLSNPFKSNYGDEDVQQKAISAREQLLAPIGGNIYDAESSYTDAKHQKYLNNVNNDPAFTEVEPALTAYLAQMRGEVAAGRISLEDAFSDFARWGQENIDPVMDKHHHKDSPSHKTTLHDDQPYQTPEIIKRAKAKGAK</sequence>
<evidence type="ECO:0000256" key="1">
    <source>
        <dbReference type="SAM" id="MobiDB-lite"/>
    </source>
</evidence>
<feature type="compositionally biased region" description="Basic and acidic residues" evidence="1">
    <location>
        <begin position="152"/>
        <end position="164"/>
    </location>
</feature>
<comment type="caution">
    <text evidence="2">The sequence shown here is derived from an EMBL/GenBank/DDBJ whole genome shotgun (WGS) entry which is preliminary data.</text>
</comment>
<organism evidence="2">
    <name type="scientific">Salmonella enterica subsp. enterica serovar Saintpaul</name>
    <dbReference type="NCBI Taxonomy" id="90105"/>
    <lineage>
        <taxon>Bacteria</taxon>
        <taxon>Pseudomonadati</taxon>
        <taxon>Pseudomonadota</taxon>
        <taxon>Gammaproteobacteria</taxon>
        <taxon>Enterobacterales</taxon>
        <taxon>Enterobacteriaceae</taxon>
        <taxon>Salmonella</taxon>
    </lineage>
</organism>
<dbReference type="AlphaFoldDB" id="A0A5U9I470"/>
<proteinExistence type="predicted"/>
<evidence type="ECO:0000313" key="2">
    <source>
        <dbReference type="EMBL" id="EBS2301355.1"/>
    </source>
</evidence>
<feature type="region of interest" description="Disordered" evidence="1">
    <location>
        <begin position="144"/>
        <end position="181"/>
    </location>
</feature>
<reference evidence="2" key="1">
    <citation type="submission" date="2018-07" db="EMBL/GenBank/DDBJ databases">
        <authorList>
            <person name="Ashton P.M."/>
            <person name="Dallman T."/>
            <person name="Nair S."/>
            <person name="De Pinna E."/>
            <person name="Peters T."/>
            <person name="Grant K."/>
        </authorList>
    </citation>
    <scope>NUCLEOTIDE SEQUENCE</scope>
    <source>
        <strain evidence="2">152466</strain>
    </source>
</reference>
<gene>
    <name evidence="2" type="ORF">DRT62_16735</name>
</gene>